<evidence type="ECO:0000313" key="1">
    <source>
        <dbReference type="EMBL" id="GAD89676.1"/>
    </source>
</evidence>
<dbReference type="InterPro" id="IPR037107">
    <property type="entry name" value="Put_OMP_sf"/>
</dbReference>
<dbReference type="OrthoDB" id="9776275at2"/>
<name>V5FIN1_9VIBR</name>
<dbReference type="AlphaFoldDB" id="V5FIN1"/>
<dbReference type="Proteomes" id="UP000017800">
    <property type="component" value="Unassembled WGS sequence"/>
</dbReference>
<dbReference type="RefSeq" id="WP_023404040.1">
    <property type="nucleotide sequence ID" value="NZ_BAUJ01000025.1"/>
</dbReference>
<comment type="caution">
    <text evidence="1">The sequence shown here is derived from an EMBL/GenBank/DDBJ whole genome shotgun (WGS) entry which is preliminary data.</text>
</comment>
<sequence>MTNFLPITRWVIPSLIAIIPHMSIAKLNSSINLGIDNDGIVTTDKDYTNGLFLTYSDHFQIKPDGFLDSLPGTQFSAASNDDLIRKYNIEIGQQMWTPADIENPDPIANDRPYAGLLYLSSTLYSIAPSVINSYRLLIGTVGPNAYAEESQKYVHGIIKSADPKGWDHQISNQFVFNLGYQRVDKWYQSDFSGSTTHEVSTPTRLLIGNYKSELATGLMWRWGRELNHSFGSARVSNESTLDPSLIVRGNTGWYLFSGIEGRIRFNDITIDGDRPDEGITADEVEHFQGTATIGVTGYYHGWGASLALSTKSSDYKEDQNSVHTNGSFAFFWLF</sequence>
<proteinExistence type="predicted"/>
<reference evidence="1 2" key="2">
    <citation type="submission" date="2013-11" db="EMBL/GenBank/DDBJ databases">
        <title>Whole genome shotgun sequence of Vibrio halioticoli NBRC 102217.</title>
        <authorList>
            <person name="Isaki S."/>
            <person name="Kimura A."/>
            <person name="Ohji S."/>
            <person name="Hosoyama A."/>
            <person name="Fujita N."/>
            <person name="Hashimoto M."/>
            <person name="Hosoyama Y."/>
            <person name="Yamazoe A."/>
        </authorList>
    </citation>
    <scope>NUCLEOTIDE SEQUENCE [LARGE SCALE GENOMIC DNA]</scope>
    <source>
        <strain evidence="1 2">NBRC 102217</strain>
    </source>
</reference>
<reference evidence="1 2" key="1">
    <citation type="submission" date="2013-10" db="EMBL/GenBank/DDBJ databases">
        <authorList>
            <person name="Ichikawa N."/>
            <person name="Kimura A."/>
            <person name="Ohji S."/>
            <person name="Hosoyama A."/>
            <person name="Fujita N."/>
        </authorList>
    </citation>
    <scope>NUCLEOTIDE SEQUENCE [LARGE SCALE GENOMIC DNA]</scope>
    <source>
        <strain evidence="1 2">NBRC 102217</strain>
    </source>
</reference>
<dbReference type="Gene3D" id="2.40.128.140">
    <property type="entry name" value="Outer membrane protein"/>
    <property type="match status" value="1"/>
</dbReference>
<dbReference type="Pfam" id="PF09982">
    <property type="entry name" value="LpxR"/>
    <property type="match status" value="1"/>
</dbReference>
<evidence type="ECO:0000313" key="2">
    <source>
        <dbReference type="Proteomes" id="UP000017800"/>
    </source>
</evidence>
<gene>
    <name evidence="1" type="ORF">VHA01S_025_00010</name>
</gene>
<dbReference type="InterPro" id="IPR018707">
    <property type="entry name" value="LpxR"/>
</dbReference>
<evidence type="ECO:0008006" key="3">
    <source>
        <dbReference type="Google" id="ProtNLM"/>
    </source>
</evidence>
<dbReference type="EMBL" id="BAUJ01000025">
    <property type="protein sequence ID" value="GAD89676.1"/>
    <property type="molecule type" value="Genomic_DNA"/>
</dbReference>
<accession>V5FIN1</accession>
<protein>
    <recommendedName>
        <fullName evidence="3">Lipid A deacylase LpxR family protein</fullName>
    </recommendedName>
</protein>
<dbReference type="eggNOG" id="COG3528">
    <property type="taxonomic scope" value="Bacteria"/>
</dbReference>
<keyword evidence="2" id="KW-1185">Reference proteome</keyword>
<organism evidence="1 2">
    <name type="scientific">Vibrio halioticoli NBRC 102217</name>
    <dbReference type="NCBI Taxonomy" id="1219072"/>
    <lineage>
        <taxon>Bacteria</taxon>
        <taxon>Pseudomonadati</taxon>
        <taxon>Pseudomonadota</taxon>
        <taxon>Gammaproteobacteria</taxon>
        <taxon>Vibrionales</taxon>
        <taxon>Vibrionaceae</taxon>
        <taxon>Vibrio</taxon>
    </lineage>
</organism>